<evidence type="ECO:0000313" key="1">
    <source>
        <dbReference type="EMBL" id="CAJ2669702.1"/>
    </source>
</evidence>
<sequence length="92" mass="10457">MKLLVVFWLMVFMISFEHGINVQGSTRLSMLRISRSIQSSQYVTIIGCNNECDTACCNCDIRKHPPLCVQCCKEDPSEAVTNNQQLDHNIVH</sequence>
<protein>
    <submittedName>
        <fullName evidence="1">Uncharacterized protein</fullName>
    </submittedName>
</protein>
<name>A0ACB0LMN8_TRIPR</name>
<keyword evidence="2" id="KW-1185">Reference proteome</keyword>
<evidence type="ECO:0000313" key="2">
    <source>
        <dbReference type="Proteomes" id="UP001177021"/>
    </source>
</evidence>
<reference evidence="1" key="1">
    <citation type="submission" date="2023-10" db="EMBL/GenBank/DDBJ databases">
        <authorList>
            <person name="Rodriguez Cubillos JULIANA M."/>
            <person name="De Vega J."/>
        </authorList>
    </citation>
    <scope>NUCLEOTIDE SEQUENCE</scope>
</reference>
<comment type="caution">
    <text evidence="1">The sequence shown here is derived from an EMBL/GenBank/DDBJ whole genome shotgun (WGS) entry which is preliminary data.</text>
</comment>
<gene>
    <name evidence="1" type="ORF">MILVUS5_LOCUS33853</name>
</gene>
<proteinExistence type="predicted"/>
<dbReference type="Proteomes" id="UP001177021">
    <property type="component" value="Unassembled WGS sequence"/>
</dbReference>
<dbReference type="EMBL" id="CASHSV030000615">
    <property type="protein sequence ID" value="CAJ2669702.1"/>
    <property type="molecule type" value="Genomic_DNA"/>
</dbReference>
<accession>A0ACB0LMN8</accession>
<organism evidence="1 2">
    <name type="scientific">Trifolium pratense</name>
    <name type="common">Red clover</name>
    <dbReference type="NCBI Taxonomy" id="57577"/>
    <lineage>
        <taxon>Eukaryota</taxon>
        <taxon>Viridiplantae</taxon>
        <taxon>Streptophyta</taxon>
        <taxon>Embryophyta</taxon>
        <taxon>Tracheophyta</taxon>
        <taxon>Spermatophyta</taxon>
        <taxon>Magnoliopsida</taxon>
        <taxon>eudicotyledons</taxon>
        <taxon>Gunneridae</taxon>
        <taxon>Pentapetalae</taxon>
        <taxon>rosids</taxon>
        <taxon>fabids</taxon>
        <taxon>Fabales</taxon>
        <taxon>Fabaceae</taxon>
        <taxon>Papilionoideae</taxon>
        <taxon>50 kb inversion clade</taxon>
        <taxon>NPAAA clade</taxon>
        <taxon>Hologalegina</taxon>
        <taxon>IRL clade</taxon>
        <taxon>Trifolieae</taxon>
        <taxon>Trifolium</taxon>
    </lineage>
</organism>